<feature type="region of interest" description="Disordered" evidence="1">
    <location>
        <begin position="30"/>
        <end position="64"/>
    </location>
</feature>
<feature type="compositionally biased region" description="Basic residues" evidence="1">
    <location>
        <begin position="35"/>
        <end position="44"/>
    </location>
</feature>
<gene>
    <name evidence="2" type="ORF">METZ01_LOCUS405456</name>
</gene>
<evidence type="ECO:0000256" key="1">
    <source>
        <dbReference type="SAM" id="MobiDB-lite"/>
    </source>
</evidence>
<organism evidence="2">
    <name type="scientific">marine metagenome</name>
    <dbReference type="NCBI Taxonomy" id="408172"/>
    <lineage>
        <taxon>unclassified sequences</taxon>
        <taxon>metagenomes</taxon>
        <taxon>ecological metagenomes</taxon>
    </lineage>
</organism>
<feature type="non-terminal residue" evidence="2">
    <location>
        <position position="93"/>
    </location>
</feature>
<sequence>MTYCYQVTLGSGPYLFEPFSPFLHTQVIQTNSARKPGKATRNKTTRNTGNGTSPNESTAAGPIVPPAILTTRPITINTPIAIQNMSCHQPDQP</sequence>
<name>A0A382W1A5_9ZZZZ</name>
<dbReference type="EMBL" id="UINC01156277">
    <property type="protein sequence ID" value="SVD52602.1"/>
    <property type="molecule type" value="Genomic_DNA"/>
</dbReference>
<dbReference type="AlphaFoldDB" id="A0A382W1A5"/>
<reference evidence="2" key="1">
    <citation type="submission" date="2018-05" db="EMBL/GenBank/DDBJ databases">
        <authorList>
            <person name="Lanie J.A."/>
            <person name="Ng W.-L."/>
            <person name="Kazmierczak K.M."/>
            <person name="Andrzejewski T.M."/>
            <person name="Davidsen T.M."/>
            <person name="Wayne K.J."/>
            <person name="Tettelin H."/>
            <person name="Glass J.I."/>
            <person name="Rusch D."/>
            <person name="Podicherti R."/>
            <person name="Tsui H.-C.T."/>
            <person name="Winkler M.E."/>
        </authorList>
    </citation>
    <scope>NUCLEOTIDE SEQUENCE</scope>
</reference>
<evidence type="ECO:0000313" key="2">
    <source>
        <dbReference type="EMBL" id="SVD52602.1"/>
    </source>
</evidence>
<protein>
    <submittedName>
        <fullName evidence="2">Uncharacterized protein</fullName>
    </submittedName>
</protein>
<proteinExistence type="predicted"/>
<accession>A0A382W1A5</accession>